<organism evidence="1 2">
    <name type="scientific">Cupriavidus basilensis</name>
    <dbReference type="NCBI Taxonomy" id="68895"/>
    <lineage>
        <taxon>Bacteria</taxon>
        <taxon>Pseudomonadati</taxon>
        <taxon>Pseudomonadota</taxon>
        <taxon>Betaproteobacteria</taxon>
        <taxon>Burkholderiales</taxon>
        <taxon>Burkholderiaceae</taxon>
        <taxon>Cupriavidus</taxon>
    </lineage>
</organism>
<protein>
    <submittedName>
        <fullName evidence="1">Uncharacterized protein</fullName>
    </submittedName>
</protein>
<evidence type="ECO:0000313" key="2">
    <source>
        <dbReference type="Proteomes" id="UP000031843"/>
    </source>
</evidence>
<accession>A0A0C4YRD8</accession>
<gene>
    <name evidence="1" type="ORF">RR42_s2973</name>
</gene>
<keyword evidence="2" id="KW-1185">Reference proteome</keyword>
<dbReference type="EMBL" id="CP010537">
    <property type="protein sequence ID" value="AJG24554.1"/>
    <property type="molecule type" value="Genomic_DNA"/>
</dbReference>
<name>A0A0C4YRD8_9BURK</name>
<evidence type="ECO:0000313" key="1">
    <source>
        <dbReference type="EMBL" id="AJG24554.1"/>
    </source>
</evidence>
<sequence length="42" mass="4426">MKASAFSAAFCFAAGGAWPGHLVWHRTQSAVKAALPVADQMH</sequence>
<dbReference type="AlphaFoldDB" id="A0A0C4YRD8"/>
<dbReference type="STRING" id="68895.RR42_s2973"/>
<dbReference type="Proteomes" id="UP000031843">
    <property type="component" value="Chromosome secondary"/>
</dbReference>
<reference evidence="1 2" key="1">
    <citation type="journal article" date="2015" name="Genome Announc.">
        <title>Complete Genome Sequence of Cupriavidus basilensis 4G11, Isolated from the Oak Ridge Field Research Center Site.</title>
        <authorList>
            <person name="Ray J."/>
            <person name="Waters R.J."/>
            <person name="Skerker J.M."/>
            <person name="Kuehl J.V."/>
            <person name="Price M.N."/>
            <person name="Huang J."/>
            <person name="Chakraborty R."/>
            <person name="Arkin A.P."/>
            <person name="Deutschbauer A."/>
        </authorList>
    </citation>
    <scope>NUCLEOTIDE SEQUENCE [LARGE SCALE GENOMIC DNA]</scope>
    <source>
        <strain evidence="1">4G11</strain>
    </source>
</reference>
<proteinExistence type="predicted"/>
<dbReference type="KEGG" id="cbw:RR42_s2973"/>